<feature type="domain" description="Mutator-like transposase" evidence="1">
    <location>
        <begin position="65"/>
        <end position="379"/>
    </location>
</feature>
<name>A0AAE0G1X7_9CHLO</name>
<evidence type="ECO:0000313" key="2">
    <source>
        <dbReference type="EMBL" id="KAK3270028.1"/>
    </source>
</evidence>
<proteinExistence type="predicted"/>
<keyword evidence="3" id="KW-1185">Reference proteome</keyword>
<dbReference type="AlphaFoldDB" id="A0AAE0G1X7"/>
<organism evidence="2 3">
    <name type="scientific">Cymbomonas tetramitiformis</name>
    <dbReference type="NCBI Taxonomy" id="36881"/>
    <lineage>
        <taxon>Eukaryota</taxon>
        <taxon>Viridiplantae</taxon>
        <taxon>Chlorophyta</taxon>
        <taxon>Pyramimonadophyceae</taxon>
        <taxon>Pyramimonadales</taxon>
        <taxon>Pyramimonadaceae</taxon>
        <taxon>Cymbomonas</taxon>
    </lineage>
</organism>
<evidence type="ECO:0000313" key="3">
    <source>
        <dbReference type="Proteomes" id="UP001190700"/>
    </source>
</evidence>
<dbReference type="Pfam" id="PF20700">
    <property type="entry name" value="Mutator"/>
    <property type="match status" value="1"/>
</dbReference>
<evidence type="ECO:0000259" key="1">
    <source>
        <dbReference type="Pfam" id="PF20700"/>
    </source>
</evidence>
<reference evidence="2 3" key="1">
    <citation type="journal article" date="2015" name="Genome Biol. Evol.">
        <title>Comparative Genomics of a Bacterivorous Green Alga Reveals Evolutionary Causalities and Consequences of Phago-Mixotrophic Mode of Nutrition.</title>
        <authorList>
            <person name="Burns J.A."/>
            <person name="Paasch A."/>
            <person name="Narechania A."/>
            <person name="Kim E."/>
        </authorList>
    </citation>
    <scope>NUCLEOTIDE SEQUENCE [LARGE SCALE GENOMIC DNA]</scope>
    <source>
        <strain evidence="2 3">PLY_AMNH</strain>
    </source>
</reference>
<dbReference type="Proteomes" id="UP001190700">
    <property type="component" value="Unassembled WGS sequence"/>
</dbReference>
<gene>
    <name evidence="2" type="ORF">CYMTET_21556</name>
</gene>
<dbReference type="InterPro" id="IPR049012">
    <property type="entry name" value="Mutator_transp_dom"/>
</dbReference>
<protein>
    <recommendedName>
        <fullName evidence="1">Mutator-like transposase domain-containing protein</fullName>
    </recommendedName>
</protein>
<comment type="caution">
    <text evidence="2">The sequence shown here is derived from an EMBL/GenBank/DDBJ whole genome shotgun (WGS) entry which is preliminary data.</text>
</comment>
<accession>A0AAE0G1X7</accession>
<dbReference type="EMBL" id="LGRX02010599">
    <property type="protein sequence ID" value="KAK3270028.1"/>
    <property type="molecule type" value="Genomic_DNA"/>
</dbReference>
<sequence>MDDIDAEFPAPPDLSNPALNLVAYSVLCPARDLSLQEVQDLITDVSNRDLPHDADRRKLMFQTIIAWRETNAGLCPAKVEKYLTTLGVPYQLHRTNLGVLQKQVGKTIEQMAIDSCAKALQEETLLAKEKGDMQEGVVQLGVSGDAAWPNRGSGRSYASFCGMFVMMGALMKKIISTTIFDKMCITCERAEARQPPCVPPVHDCWRGARGINCQSNMEWRGSSKAMEAEGAVMCVKSIGEHTFHEPIISDTLLDVSVRVAKFTADEDSNMIASINDVNGLVPAKLLPVEKLSDPNHLQKLLYKALEALRKEKKWGGSTLSKTVLEYFNKQYRYIIRSVAVVEDLPGFDTAEKKVQWLSGAIMNIVDHAFNIDPSHAGCRRYRAPLPDGSFHPWCGVESAKPDWKIHLPHGKFLVKDSPPGYYESIEAVFKKFAAKPLLMKQLHSTDTNSNESVNGMVVKGFLPCGKAQQNGQSGVYAWACCHTICSKNEGPAYRQELCSRLGLPTTDAMVRLDGRLGEKRKAARETRGTHKGKAARLRKRLHKADRNALPNLIFVFIAFLDT</sequence>